<evidence type="ECO:0000313" key="2">
    <source>
        <dbReference type="Proteomes" id="UP000831701"/>
    </source>
</evidence>
<reference evidence="1" key="1">
    <citation type="submission" date="2022-04" db="EMBL/GenBank/DDBJ databases">
        <title>Jade perch genome.</title>
        <authorList>
            <person name="Chao B."/>
        </authorList>
    </citation>
    <scope>NUCLEOTIDE SEQUENCE</scope>
    <source>
        <strain evidence="1">CB-2022</strain>
    </source>
</reference>
<keyword evidence="2" id="KW-1185">Reference proteome</keyword>
<proteinExistence type="predicted"/>
<name>A0ACB8VMG5_9TELE</name>
<comment type="caution">
    <text evidence="1">The sequence shown here is derived from an EMBL/GenBank/DDBJ whole genome shotgun (WGS) entry which is preliminary data.</text>
</comment>
<accession>A0ACB8VMG5</accession>
<dbReference type="EMBL" id="CM041550">
    <property type="protein sequence ID" value="KAI3356595.1"/>
    <property type="molecule type" value="Genomic_DNA"/>
</dbReference>
<dbReference type="Proteomes" id="UP000831701">
    <property type="component" value="Chromosome 20"/>
</dbReference>
<protein>
    <submittedName>
        <fullName evidence="1">Uncharacterized protein</fullName>
    </submittedName>
</protein>
<gene>
    <name evidence="1" type="ORF">L3Q82_017795</name>
</gene>
<sequence>MVLVQPEKGGVPSPGGWRGPASSGGFQVSRGLVHESEGKMEREIDRQRIGAASPVMWAAAILKASLPVNMDEQVHVHVDIRYVAVHQYLDVELKMKQCLRPYHFLSSLYYLWSSTKSKMISDFQYLSMCSITVANISELVKLKILCTAAARKLHLKLALWSEWLISHLTGQLSELSGEALEQNHSKQGSFMWPLRGSPAVGLVFNQAPGFNSQCSPDPHHLWSNELQLHKQKAEEWSICEGF</sequence>
<organism evidence="1 2">
    <name type="scientific">Scortum barcoo</name>
    <name type="common">barcoo grunter</name>
    <dbReference type="NCBI Taxonomy" id="214431"/>
    <lineage>
        <taxon>Eukaryota</taxon>
        <taxon>Metazoa</taxon>
        <taxon>Chordata</taxon>
        <taxon>Craniata</taxon>
        <taxon>Vertebrata</taxon>
        <taxon>Euteleostomi</taxon>
        <taxon>Actinopterygii</taxon>
        <taxon>Neopterygii</taxon>
        <taxon>Teleostei</taxon>
        <taxon>Neoteleostei</taxon>
        <taxon>Acanthomorphata</taxon>
        <taxon>Eupercaria</taxon>
        <taxon>Centrarchiformes</taxon>
        <taxon>Terapontoidei</taxon>
        <taxon>Terapontidae</taxon>
        <taxon>Scortum</taxon>
    </lineage>
</organism>
<evidence type="ECO:0000313" key="1">
    <source>
        <dbReference type="EMBL" id="KAI3356595.1"/>
    </source>
</evidence>